<protein>
    <submittedName>
        <fullName evidence="8">Transcriptional regulator, LuxR family</fullName>
    </submittedName>
</protein>
<dbReference type="Pfam" id="PF00072">
    <property type="entry name" value="Response_reg"/>
    <property type="match status" value="1"/>
</dbReference>
<sequence>MITVAIAEDHQALIDGIKSYVKHEDDIQVVGHANNGEELLNLVRLKQPKVVLTDIRMPKLDGIEATKIILAEMPHTKVVAFTMFDQDDAVGQMLAAGAQGYILKNSSLKVVLEAIRTVATGHTYYDKKIHRPEAQKNSSKSILSSREREILQLIAKGQTSHQIAEELFIGKSTVDTHRKNMIRKLNLTGAGELLRYAVEKKYEF</sequence>
<evidence type="ECO:0000256" key="4">
    <source>
        <dbReference type="ARBA" id="ARBA00023163"/>
    </source>
</evidence>
<dbReference type="PROSITE" id="PS50110">
    <property type="entry name" value="RESPONSE_REGULATORY"/>
    <property type="match status" value="1"/>
</dbReference>
<gene>
    <name evidence="8" type="ORF">I595_1533</name>
</gene>
<keyword evidence="1 5" id="KW-0597">Phosphoprotein</keyword>
<keyword evidence="9" id="KW-1185">Reference proteome</keyword>
<dbReference type="SUPFAM" id="SSF52172">
    <property type="entry name" value="CheY-like"/>
    <property type="match status" value="1"/>
</dbReference>
<dbReference type="STRING" id="1300341.I595_1533"/>
<evidence type="ECO:0000256" key="5">
    <source>
        <dbReference type="PROSITE-ProRule" id="PRU00169"/>
    </source>
</evidence>
<evidence type="ECO:0000259" key="7">
    <source>
        <dbReference type="PROSITE" id="PS50110"/>
    </source>
</evidence>
<organism evidence="8 9">
    <name type="scientific">Croceitalea dokdonensis DOKDO 023</name>
    <dbReference type="NCBI Taxonomy" id="1300341"/>
    <lineage>
        <taxon>Bacteria</taxon>
        <taxon>Pseudomonadati</taxon>
        <taxon>Bacteroidota</taxon>
        <taxon>Flavobacteriia</taxon>
        <taxon>Flavobacteriales</taxon>
        <taxon>Flavobacteriaceae</taxon>
        <taxon>Croceitalea</taxon>
    </lineage>
</organism>
<dbReference type="GO" id="GO:0003677">
    <property type="term" value="F:DNA binding"/>
    <property type="evidence" value="ECO:0007669"/>
    <property type="project" value="UniProtKB-KW"/>
</dbReference>
<dbReference type="InterPro" id="IPR039420">
    <property type="entry name" value="WalR-like"/>
</dbReference>
<dbReference type="SMART" id="SM00421">
    <property type="entry name" value="HTH_LUXR"/>
    <property type="match status" value="1"/>
</dbReference>
<reference evidence="8 9" key="1">
    <citation type="submission" date="2015-09" db="EMBL/GenBank/DDBJ databases">
        <title>Genome sequence of the marine flavobacterium Croceitalea dokdonensis DOKDO 023 that contains proton- and sodium-pumping rhodopsins.</title>
        <authorList>
            <person name="Kwon S.-K."/>
            <person name="Lee H.K."/>
            <person name="Kwak M.-J."/>
            <person name="Kim J.F."/>
        </authorList>
    </citation>
    <scope>NUCLEOTIDE SEQUENCE [LARGE SCALE GENOMIC DNA]</scope>
    <source>
        <strain evidence="8 9">DOKDO 023</strain>
    </source>
</reference>
<dbReference type="GO" id="GO:0006355">
    <property type="term" value="P:regulation of DNA-templated transcription"/>
    <property type="evidence" value="ECO:0007669"/>
    <property type="project" value="InterPro"/>
</dbReference>
<evidence type="ECO:0000256" key="3">
    <source>
        <dbReference type="ARBA" id="ARBA00023125"/>
    </source>
</evidence>
<dbReference type="Pfam" id="PF00196">
    <property type="entry name" value="GerE"/>
    <property type="match status" value="1"/>
</dbReference>
<dbReference type="AlphaFoldDB" id="A0A0P7B1M3"/>
<dbReference type="PANTHER" id="PTHR43214">
    <property type="entry name" value="TWO-COMPONENT RESPONSE REGULATOR"/>
    <property type="match status" value="1"/>
</dbReference>
<keyword evidence="3" id="KW-0238">DNA-binding</keyword>
<dbReference type="SUPFAM" id="SSF46894">
    <property type="entry name" value="C-terminal effector domain of the bipartite response regulators"/>
    <property type="match status" value="1"/>
</dbReference>
<dbReference type="Gene3D" id="3.40.50.2300">
    <property type="match status" value="1"/>
</dbReference>
<keyword evidence="2" id="KW-0805">Transcription regulation</keyword>
<evidence type="ECO:0000256" key="1">
    <source>
        <dbReference type="ARBA" id="ARBA00022553"/>
    </source>
</evidence>
<evidence type="ECO:0000256" key="2">
    <source>
        <dbReference type="ARBA" id="ARBA00023015"/>
    </source>
</evidence>
<dbReference type="CDD" id="cd17535">
    <property type="entry name" value="REC_NarL-like"/>
    <property type="match status" value="1"/>
</dbReference>
<evidence type="ECO:0000313" key="8">
    <source>
        <dbReference type="EMBL" id="KPM31885.1"/>
    </source>
</evidence>
<dbReference type="InterPro" id="IPR011006">
    <property type="entry name" value="CheY-like_superfamily"/>
</dbReference>
<dbReference type="InterPro" id="IPR016032">
    <property type="entry name" value="Sig_transdc_resp-reg_C-effctor"/>
</dbReference>
<dbReference type="PANTHER" id="PTHR43214:SF41">
    <property type="entry name" value="NITRATE_NITRITE RESPONSE REGULATOR PROTEIN NARP"/>
    <property type="match status" value="1"/>
</dbReference>
<feature type="modified residue" description="4-aspartylphosphate" evidence="5">
    <location>
        <position position="54"/>
    </location>
</feature>
<feature type="domain" description="HTH luxR-type" evidence="6">
    <location>
        <begin position="136"/>
        <end position="201"/>
    </location>
</feature>
<accession>A0A0P7B1M3</accession>
<dbReference type="PROSITE" id="PS00622">
    <property type="entry name" value="HTH_LUXR_1"/>
    <property type="match status" value="1"/>
</dbReference>
<dbReference type="Proteomes" id="UP000050280">
    <property type="component" value="Unassembled WGS sequence"/>
</dbReference>
<dbReference type="CDD" id="cd06170">
    <property type="entry name" value="LuxR_C_like"/>
    <property type="match status" value="1"/>
</dbReference>
<dbReference type="EMBL" id="LDJX01000003">
    <property type="protein sequence ID" value="KPM31885.1"/>
    <property type="molecule type" value="Genomic_DNA"/>
</dbReference>
<dbReference type="PATRIC" id="fig|1300341.3.peg.1724"/>
<dbReference type="PROSITE" id="PS50043">
    <property type="entry name" value="HTH_LUXR_2"/>
    <property type="match status" value="1"/>
</dbReference>
<name>A0A0P7B1M3_9FLAO</name>
<dbReference type="InterPro" id="IPR000792">
    <property type="entry name" value="Tscrpt_reg_LuxR_C"/>
</dbReference>
<feature type="domain" description="Response regulatory" evidence="7">
    <location>
        <begin position="3"/>
        <end position="119"/>
    </location>
</feature>
<dbReference type="InterPro" id="IPR001789">
    <property type="entry name" value="Sig_transdc_resp-reg_receiver"/>
</dbReference>
<dbReference type="RefSeq" id="WP_054558724.1">
    <property type="nucleotide sequence ID" value="NZ_LDJX01000003.1"/>
</dbReference>
<dbReference type="InterPro" id="IPR058245">
    <property type="entry name" value="NreC/VraR/RcsB-like_REC"/>
</dbReference>
<dbReference type="SMART" id="SM00448">
    <property type="entry name" value="REC"/>
    <property type="match status" value="1"/>
</dbReference>
<dbReference type="GO" id="GO:0000160">
    <property type="term" value="P:phosphorelay signal transduction system"/>
    <property type="evidence" value="ECO:0007669"/>
    <property type="project" value="InterPro"/>
</dbReference>
<evidence type="ECO:0000313" key="9">
    <source>
        <dbReference type="Proteomes" id="UP000050280"/>
    </source>
</evidence>
<comment type="caution">
    <text evidence="8">The sequence shown here is derived from an EMBL/GenBank/DDBJ whole genome shotgun (WGS) entry which is preliminary data.</text>
</comment>
<proteinExistence type="predicted"/>
<dbReference type="PRINTS" id="PR00038">
    <property type="entry name" value="HTHLUXR"/>
</dbReference>
<keyword evidence="4" id="KW-0804">Transcription</keyword>
<dbReference type="OrthoDB" id="9795108at2"/>
<evidence type="ECO:0000259" key="6">
    <source>
        <dbReference type="PROSITE" id="PS50043"/>
    </source>
</evidence>